<dbReference type="PROSITE" id="PS51257">
    <property type="entry name" value="PROKAR_LIPOPROTEIN"/>
    <property type="match status" value="1"/>
</dbReference>
<evidence type="ECO:0000256" key="2">
    <source>
        <dbReference type="SAM" id="SignalP"/>
    </source>
</evidence>
<evidence type="ECO:0000313" key="4">
    <source>
        <dbReference type="Proteomes" id="UP000280819"/>
    </source>
</evidence>
<dbReference type="RefSeq" id="WP_124845855.1">
    <property type="nucleotide sequence ID" value="NZ_RQZG01000021.1"/>
</dbReference>
<reference evidence="3 4" key="1">
    <citation type="submission" date="2018-11" db="EMBL/GenBank/DDBJ databases">
        <title>Genomes From Bacteria Associated with the Canine Oral Cavity: a Test Case for Automated Genome-Based Taxonomic Assignment.</title>
        <authorList>
            <person name="Coil D.A."/>
            <person name="Jospin G."/>
            <person name="Darling A.E."/>
            <person name="Wallis C."/>
            <person name="Davis I.J."/>
            <person name="Harris S."/>
            <person name="Eisen J.A."/>
            <person name="Holcombe L.J."/>
            <person name="O'Flynn C."/>
        </authorList>
    </citation>
    <scope>NUCLEOTIDE SEQUENCE [LARGE SCALE GENOMIC DNA]</scope>
    <source>
        <strain evidence="3 4">OH887_COT-365</strain>
    </source>
</reference>
<comment type="caution">
    <text evidence="3">The sequence shown here is derived from an EMBL/GenBank/DDBJ whole genome shotgun (WGS) entry which is preliminary data.</text>
</comment>
<accession>A0A3P1T4L1</accession>
<dbReference type="AlphaFoldDB" id="A0A3P1T4L1"/>
<dbReference type="Proteomes" id="UP000280819">
    <property type="component" value="Unassembled WGS sequence"/>
</dbReference>
<evidence type="ECO:0008006" key="5">
    <source>
        <dbReference type="Google" id="ProtNLM"/>
    </source>
</evidence>
<organism evidence="3 4">
    <name type="scientific">Arachnia propionica</name>
    <dbReference type="NCBI Taxonomy" id="1750"/>
    <lineage>
        <taxon>Bacteria</taxon>
        <taxon>Bacillati</taxon>
        <taxon>Actinomycetota</taxon>
        <taxon>Actinomycetes</taxon>
        <taxon>Propionibacteriales</taxon>
        <taxon>Propionibacteriaceae</taxon>
        <taxon>Arachnia</taxon>
    </lineage>
</organism>
<dbReference type="EMBL" id="RQZG01000021">
    <property type="protein sequence ID" value="RRD03363.1"/>
    <property type="molecule type" value="Genomic_DNA"/>
</dbReference>
<feature type="signal peptide" evidence="2">
    <location>
        <begin position="1"/>
        <end position="19"/>
    </location>
</feature>
<keyword evidence="2" id="KW-0732">Signal</keyword>
<feature type="compositionally biased region" description="Pro residues" evidence="1">
    <location>
        <begin position="26"/>
        <end position="37"/>
    </location>
</feature>
<protein>
    <recommendedName>
        <fullName evidence="5">Lipoprotein</fullName>
    </recommendedName>
</protein>
<gene>
    <name evidence="3" type="ORF">EII34_14310</name>
</gene>
<dbReference type="OrthoDB" id="3730812at2"/>
<proteinExistence type="predicted"/>
<feature type="chain" id="PRO_5039103958" description="Lipoprotein" evidence="2">
    <location>
        <begin position="20"/>
        <end position="450"/>
    </location>
</feature>
<evidence type="ECO:0000256" key="1">
    <source>
        <dbReference type="SAM" id="MobiDB-lite"/>
    </source>
</evidence>
<sequence length="450" mass="48841">MRRRHFLLAGAALTLSACGSDGLAPPPSISPAAPPPGSSVTRLSGPPHPNAVPRSFQNQPVWPDADIGSHIKAVHQHHLCTGLPRASRVDLMGQQLHMPAVVDVTGPTTRLLLTDGNGNFHTREVDLASLADEDDSTLGPDLTLGAAVLDDSHAWLVVGEPYEVDQPGAEAQAVVHLVKVRLSNGQVEAVTKLGEHTPAGPMADRVKLRFTEDRSGLLVHGQLVHPSLGADFIGLRLDAADLAIQFDAHTVAPPSISSVSSSGDALRFSDDELHESVVLLDRGEVLEAERSALAQVHGSWCRYWDGTRKEVRLRNLDTAEETAVPDFRFEDLSDMRHPAIWSVQQELYVIEDPLENPRFSVWLPSSASPLFTMNAPYQELTVHTRAALGGVLYLGSPHVDDGLLTLYALDTGEVLNTIPKALRSWDVAVTPWGIATTSRFRLAQDWFPDR</sequence>
<feature type="region of interest" description="Disordered" evidence="1">
    <location>
        <begin position="26"/>
        <end position="56"/>
    </location>
</feature>
<name>A0A3P1T4L1_9ACTN</name>
<evidence type="ECO:0000313" key="3">
    <source>
        <dbReference type="EMBL" id="RRD03363.1"/>
    </source>
</evidence>